<organism evidence="2 3">
    <name type="scientific">Flavobacterium aureirubrum</name>
    <dbReference type="NCBI Taxonomy" id="3133147"/>
    <lineage>
        <taxon>Bacteria</taxon>
        <taxon>Pseudomonadati</taxon>
        <taxon>Bacteroidota</taxon>
        <taxon>Flavobacteriia</taxon>
        <taxon>Flavobacteriales</taxon>
        <taxon>Flavobacteriaceae</taxon>
        <taxon>Flavobacterium</taxon>
    </lineage>
</organism>
<proteinExistence type="predicted"/>
<dbReference type="PANTHER" id="PTHR45947">
    <property type="entry name" value="SULFOQUINOVOSYL TRANSFERASE SQD2"/>
    <property type="match status" value="1"/>
</dbReference>
<evidence type="ECO:0000259" key="1">
    <source>
        <dbReference type="Pfam" id="PF00534"/>
    </source>
</evidence>
<sequence>MNIWLVSIFENTPLDDNLNTRYNSIAKEASNRNHQVTFWSSTFRHNVKKQRILANNEVLISENIKVKFVEAKSYSNNISFSRMLSHFNLGKKMIKAFNNQPELPDVIVIAFPPISTAFEVVQWAKKKSIPAIIDIIDPWPDVFIQHMAGIKRSIVHLGVTPLQRKTAIAFRNSSAVMAISKQYIDWAKKYTTEQKKSAYFYPAVQFEEIKKQLEVAKTKRTKQNDILTVIYAGSLGFSYDLPTILKAAEILEKKQPQIQFIIAGDGPQKTIIEDYQSTHSNLKYLGRLSKEKLMEEYYVSDIGLTQHIKGATQSVTYKLFDLLACGLPIMNSLESEMKSIIVDHKVGFHNNPSDFEQLAKNILRCYEDKALLSAMKVNALQLTAEQGDSKTVYENALHFIEAQVV</sequence>
<name>A0ABU9N595_9FLAO</name>
<dbReference type="InterPro" id="IPR050194">
    <property type="entry name" value="Glycosyltransferase_grp1"/>
</dbReference>
<evidence type="ECO:0000313" key="3">
    <source>
        <dbReference type="Proteomes" id="UP001460072"/>
    </source>
</evidence>
<gene>
    <name evidence="2" type="ORF">WFZ85_05195</name>
</gene>
<dbReference type="Pfam" id="PF00534">
    <property type="entry name" value="Glycos_transf_1"/>
    <property type="match status" value="1"/>
</dbReference>
<accession>A0ABU9N595</accession>
<reference evidence="2 3" key="1">
    <citation type="submission" date="2024-03" db="EMBL/GenBank/DDBJ databases">
        <title>Two novel species of the genus Flavobacterium exhibiting potentially degradation of complex polysaccharides.</title>
        <authorList>
            <person name="Lian X."/>
        </authorList>
    </citation>
    <scope>NUCLEOTIDE SEQUENCE [LARGE SCALE GENOMIC DNA]</scope>
    <source>
        <strain evidence="3">j3</strain>
    </source>
</reference>
<dbReference type="RefSeq" id="WP_342695220.1">
    <property type="nucleotide sequence ID" value="NZ_JBCGDO010000004.1"/>
</dbReference>
<protein>
    <submittedName>
        <fullName evidence="2">Glycosyltransferase family 4 protein</fullName>
    </submittedName>
</protein>
<dbReference type="Proteomes" id="UP001460072">
    <property type="component" value="Unassembled WGS sequence"/>
</dbReference>
<keyword evidence="3" id="KW-1185">Reference proteome</keyword>
<feature type="domain" description="Glycosyl transferase family 1" evidence="1">
    <location>
        <begin position="219"/>
        <end position="379"/>
    </location>
</feature>
<evidence type="ECO:0000313" key="2">
    <source>
        <dbReference type="EMBL" id="MEM0541999.1"/>
    </source>
</evidence>
<dbReference type="PANTHER" id="PTHR45947:SF3">
    <property type="entry name" value="SULFOQUINOVOSYL TRANSFERASE SQD2"/>
    <property type="match status" value="1"/>
</dbReference>
<dbReference type="InterPro" id="IPR001296">
    <property type="entry name" value="Glyco_trans_1"/>
</dbReference>
<comment type="caution">
    <text evidence="2">The sequence shown here is derived from an EMBL/GenBank/DDBJ whole genome shotgun (WGS) entry which is preliminary data.</text>
</comment>
<dbReference type="SUPFAM" id="SSF53756">
    <property type="entry name" value="UDP-Glycosyltransferase/glycogen phosphorylase"/>
    <property type="match status" value="1"/>
</dbReference>
<dbReference type="EMBL" id="JBCGDO010000004">
    <property type="protein sequence ID" value="MEM0541999.1"/>
    <property type="molecule type" value="Genomic_DNA"/>
</dbReference>
<dbReference type="CDD" id="cd03794">
    <property type="entry name" value="GT4_WbuB-like"/>
    <property type="match status" value="1"/>
</dbReference>
<dbReference type="Gene3D" id="3.40.50.2000">
    <property type="entry name" value="Glycogen Phosphorylase B"/>
    <property type="match status" value="2"/>
</dbReference>